<feature type="compositionally biased region" description="Basic and acidic residues" evidence="1">
    <location>
        <begin position="42"/>
        <end position="53"/>
    </location>
</feature>
<dbReference type="EMBL" id="JXJX01000002">
    <property type="protein sequence ID" value="PCS08016.1"/>
    <property type="molecule type" value="Genomic_DNA"/>
</dbReference>
<proteinExistence type="predicted"/>
<accession>A0A2A5S3F8</accession>
<organism evidence="2 3">
    <name type="scientific">Pseudolactococcus plantarum</name>
    <dbReference type="NCBI Taxonomy" id="1365"/>
    <lineage>
        <taxon>Bacteria</taxon>
        <taxon>Bacillati</taxon>
        <taxon>Bacillota</taxon>
        <taxon>Bacilli</taxon>
        <taxon>Lactobacillales</taxon>
        <taxon>Streptococcaceae</taxon>
        <taxon>Pseudolactococcus</taxon>
    </lineage>
</organism>
<dbReference type="Proteomes" id="UP000242246">
    <property type="component" value="Unassembled WGS sequence"/>
</dbReference>
<keyword evidence="3" id="KW-1185">Reference proteome</keyword>
<protein>
    <submittedName>
        <fullName evidence="2">Uncharacterized protein</fullName>
    </submittedName>
</protein>
<sequence length="78" mass="9022">MIISSEKIIKVVHQGHEDELDIAFTKKQIENIVEAPQNTNDAIKESDLKKDTNDVSIETESEHPYDPFYELKKKYKSS</sequence>
<reference evidence="2 3" key="1">
    <citation type="submission" date="2014-12" db="EMBL/GenBank/DDBJ databases">
        <title>Draft genome sequences of 10 type strains of Lactococcus.</title>
        <authorList>
            <person name="Sun Z."/>
            <person name="Zhong Z."/>
            <person name="Liu W."/>
            <person name="Zhang W."/>
            <person name="Zhang H."/>
        </authorList>
    </citation>
    <scope>NUCLEOTIDE SEQUENCE [LARGE SCALE GENOMIC DNA]</scope>
    <source>
        <strain evidence="2 3">DSM 20686</strain>
    </source>
</reference>
<dbReference type="AlphaFoldDB" id="A0A2A5S3F8"/>
<evidence type="ECO:0000256" key="1">
    <source>
        <dbReference type="SAM" id="MobiDB-lite"/>
    </source>
</evidence>
<evidence type="ECO:0000313" key="2">
    <source>
        <dbReference type="EMBL" id="PCS08016.1"/>
    </source>
</evidence>
<evidence type="ECO:0000313" key="3">
    <source>
        <dbReference type="Proteomes" id="UP000242246"/>
    </source>
</evidence>
<gene>
    <name evidence="2" type="ORF">RU87_GL000753</name>
</gene>
<dbReference type="STRING" id="1348632.GCA_001591745_01048"/>
<feature type="region of interest" description="Disordered" evidence="1">
    <location>
        <begin position="37"/>
        <end position="61"/>
    </location>
</feature>
<name>A0A2A5S3F8_9LACT</name>
<comment type="caution">
    <text evidence="2">The sequence shown here is derived from an EMBL/GenBank/DDBJ whole genome shotgun (WGS) entry which is preliminary data.</text>
</comment>